<comment type="subunit">
    <text evidence="2">Interacts with ribosomal protein uL14 (rplN).</text>
</comment>
<dbReference type="SUPFAM" id="SSF81301">
    <property type="entry name" value="Nucleotidyltransferase"/>
    <property type="match status" value="1"/>
</dbReference>
<keyword evidence="2" id="KW-0963">Cytoplasm</keyword>
<dbReference type="NCBIfam" id="TIGR00090">
    <property type="entry name" value="rsfS_iojap_ybeB"/>
    <property type="match status" value="1"/>
</dbReference>
<keyword evidence="5" id="KW-1185">Reference proteome</keyword>
<comment type="caution">
    <text evidence="4">The sequence shown here is derived from an EMBL/GenBank/DDBJ whole genome shotgun (WGS) entry which is preliminary data.</text>
</comment>
<dbReference type="InterPro" id="IPR004394">
    <property type="entry name" value="Iojap/RsfS/C7orf30"/>
</dbReference>
<dbReference type="Proteomes" id="UP001334501">
    <property type="component" value="Unassembled WGS sequence"/>
</dbReference>
<dbReference type="PANTHER" id="PTHR21043:SF0">
    <property type="entry name" value="MITOCHONDRIAL ASSEMBLY OF RIBOSOMAL LARGE SUBUNIT PROTEIN 1"/>
    <property type="match status" value="1"/>
</dbReference>
<comment type="subcellular location">
    <subcellularLocation>
        <location evidence="2">Cytoplasm</location>
    </subcellularLocation>
</comment>
<evidence type="ECO:0000256" key="3">
    <source>
        <dbReference type="SAM" id="MobiDB-lite"/>
    </source>
</evidence>
<comment type="similarity">
    <text evidence="1 2">Belongs to the Iojap/RsfS family.</text>
</comment>
<dbReference type="RefSeq" id="WP_412699085.1">
    <property type="nucleotide sequence ID" value="NZ_JAXGFO010000006.1"/>
</dbReference>
<evidence type="ECO:0000313" key="4">
    <source>
        <dbReference type="EMBL" id="MEG3156743.1"/>
    </source>
</evidence>
<evidence type="ECO:0000256" key="1">
    <source>
        <dbReference type="ARBA" id="ARBA00010574"/>
    </source>
</evidence>
<comment type="function">
    <text evidence="2">Functions as a ribosomal silencing factor. Interacts with ribosomal protein uL14 (rplN), blocking formation of intersubunit bridge B8. Prevents association of the 30S and 50S ribosomal subunits and the formation of functional ribosomes, thus repressing translation.</text>
</comment>
<accession>A0ABU7YMJ8</accession>
<sequence length="150" mass="16658">MTTPAQVIKTRLPSPPPAVEDLLQAVREAVAELKAKDTVEIDVRGKSSVTDFMVVASGTSSRHVKSIADEVVKFAKRLDVMPLGVEGEREAEWVLVDLGDVVVHVMLPRVREFYALERLWTVGDEPPEGIDEYGDDHSDEQVDDGYLRDN</sequence>
<gene>
    <name evidence="2 4" type="primary">rsfS</name>
    <name evidence="4" type="ORF">SNE33_02330</name>
</gene>
<dbReference type="HAMAP" id="MF_01477">
    <property type="entry name" value="Iojap_RsfS"/>
    <property type="match status" value="1"/>
</dbReference>
<keyword evidence="2" id="KW-0678">Repressor</keyword>
<reference evidence="4 5" key="1">
    <citation type="journal article" date="2017" name="Curr. Microbiol.">
        <title>Lysobacter zhanggongensis sp. nov. Isolated from a Pit Mud.</title>
        <authorList>
            <person name="Zhang X.F."/>
            <person name="Wang H.H."/>
            <person name="Sun X.Y."/>
            <person name="Pan C.M."/>
        </authorList>
    </citation>
    <scope>NUCLEOTIDE SEQUENCE [LARGE SCALE GENOMIC DNA]</scope>
    <source>
        <strain evidence="4 5">ZGLJ7-1</strain>
    </source>
</reference>
<dbReference type="EMBL" id="JAXGFO010000006">
    <property type="protein sequence ID" value="MEG3156743.1"/>
    <property type="molecule type" value="Genomic_DNA"/>
</dbReference>
<organism evidence="4 5">
    <name type="scientific">Lysobacter zhanggongensis</name>
    <dbReference type="NCBI Taxonomy" id="1774951"/>
    <lineage>
        <taxon>Bacteria</taxon>
        <taxon>Pseudomonadati</taxon>
        <taxon>Pseudomonadota</taxon>
        <taxon>Gammaproteobacteria</taxon>
        <taxon>Lysobacterales</taxon>
        <taxon>Lysobacteraceae</taxon>
        <taxon>Lysobacter</taxon>
    </lineage>
</organism>
<protein>
    <recommendedName>
        <fullName evidence="2">Ribosomal silencing factor RsfS</fullName>
    </recommendedName>
</protein>
<feature type="region of interest" description="Disordered" evidence="3">
    <location>
        <begin position="127"/>
        <end position="150"/>
    </location>
</feature>
<dbReference type="Gene3D" id="3.30.460.10">
    <property type="entry name" value="Beta Polymerase, domain 2"/>
    <property type="match status" value="1"/>
</dbReference>
<feature type="compositionally biased region" description="Basic and acidic residues" evidence="3">
    <location>
        <begin position="135"/>
        <end position="150"/>
    </location>
</feature>
<dbReference type="InterPro" id="IPR043519">
    <property type="entry name" value="NT_sf"/>
</dbReference>
<keyword evidence="2" id="KW-0810">Translation regulation</keyword>
<evidence type="ECO:0000256" key="2">
    <source>
        <dbReference type="HAMAP-Rule" id="MF_01477"/>
    </source>
</evidence>
<dbReference type="Pfam" id="PF02410">
    <property type="entry name" value="RsfS"/>
    <property type="match status" value="1"/>
</dbReference>
<proteinExistence type="inferred from homology"/>
<dbReference type="PANTHER" id="PTHR21043">
    <property type="entry name" value="IOJAP SUPERFAMILY ORTHOLOG"/>
    <property type="match status" value="1"/>
</dbReference>
<name>A0ABU7YMJ8_9GAMM</name>
<evidence type="ECO:0000313" key="5">
    <source>
        <dbReference type="Proteomes" id="UP001334501"/>
    </source>
</evidence>